<feature type="region of interest" description="Disordered" evidence="1">
    <location>
        <begin position="75"/>
        <end position="96"/>
    </location>
</feature>
<evidence type="ECO:0000313" key="2">
    <source>
        <dbReference type="EMBL" id="GIJ14961.1"/>
    </source>
</evidence>
<gene>
    <name evidence="2" type="ORF">Vgi01_16450</name>
</gene>
<proteinExistence type="predicted"/>
<protein>
    <submittedName>
        <fullName evidence="2">Uncharacterized protein</fullName>
    </submittedName>
</protein>
<evidence type="ECO:0000313" key="3">
    <source>
        <dbReference type="Proteomes" id="UP000647860"/>
    </source>
</evidence>
<evidence type="ECO:0000256" key="1">
    <source>
        <dbReference type="SAM" id="MobiDB-lite"/>
    </source>
</evidence>
<name>A0ABQ4IAW0_9ACTN</name>
<dbReference type="EMBL" id="BOPA01000014">
    <property type="protein sequence ID" value="GIJ14961.1"/>
    <property type="molecule type" value="Genomic_DNA"/>
</dbReference>
<keyword evidence="3" id="KW-1185">Reference proteome</keyword>
<reference evidence="2 3" key="1">
    <citation type="submission" date="2021-01" db="EMBL/GenBank/DDBJ databases">
        <title>Whole genome shotgun sequence of Verrucosispora gifhornensis NBRC 16317.</title>
        <authorList>
            <person name="Komaki H."/>
            <person name="Tamura T."/>
        </authorList>
    </citation>
    <scope>NUCLEOTIDE SEQUENCE [LARGE SCALE GENOMIC DNA]</scope>
    <source>
        <strain evidence="2 3">NBRC 16317</strain>
    </source>
</reference>
<dbReference type="RefSeq" id="WP_204290603.1">
    <property type="nucleotide sequence ID" value="NZ_BAAAGZ010000038.1"/>
</dbReference>
<comment type="caution">
    <text evidence="2">The sequence shown here is derived from an EMBL/GenBank/DDBJ whole genome shotgun (WGS) entry which is preliminary data.</text>
</comment>
<dbReference type="Proteomes" id="UP000647860">
    <property type="component" value="Unassembled WGS sequence"/>
</dbReference>
<sequence>MLRSIQVRTVLAVPETPLHHLHWRGKLALSLDCFICERTGRTTSFELGAERAICSGTRETGEHYTAARLAAFDQTQGVVNDDGTAVGQGPPPTGPR</sequence>
<accession>A0ABQ4IAW0</accession>
<organism evidence="2 3">
    <name type="scientific">Micromonospora gifhornensis</name>
    <dbReference type="NCBI Taxonomy" id="84594"/>
    <lineage>
        <taxon>Bacteria</taxon>
        <taxon>Bacillati</taxon>
        <taxon>Actinomycetota</taxon>
        <taxon>Actinomycetes</taxon>
        <taxon>Micromonosporales</taxon>
        <taxon>Micromonosporaceae</taxon>
        <taxon>Micromonospora</taxon>
    </lineage>
</organism>